<feature type="transmembrane region" description="Helical" evidence="1">
    <location>
        <begin position="31"/>
        <end position="49"/>
    </location>
</feature>
<evidence type="ECO:0000256" key="1">
    <source>
        <dbReference type="SAM" id="Phobius"/>
    </source>
</evidence>
<feature type="transmembrane region" description="Helical" evidence="1">
    <location>
        <begin position="7"/>
        <end position="25"/>
    </location>
</feature>
<name>A0ABU0DZH0_9FIRM</name>
<dbReference type="Proteomes" id="UP001230220">
    <property type="component" value="Unassembled WGS sequence"/>
</dbReference>
<keyword evidence="1" id="KW-1133">Transmembrane helix</keyword>
<sequence length="127" mass="14838">MERLKKISFYIIISGVLSFFLIFEMDTIETMSIIPIGITVLGTILFLYSDFKINNRITRKSIAFLIFIISFLLFYTTVFMFGEYMDNNFSETINMLTTFGLIIPLILSLFYLIKHSKITRKLLGNLF</sequence>
<evidence type="ECO:0008006" key="4">
    <source>
        <dbReference type="Google" id="ProtNLM"/>
    </source>
</evidence>
<evidence type="ECO:0000313" key="3">
    <source>
        <dbReference type="Proteomes" id="UP001230220"/>
    </source>
</evidence>
<comment type="caution">
    <text evidence="2">The sequence shown here is derived from an EMBL/GenBank/DDBJ whole genome shotgun (WGS) entry which is preliminary data.</text>
</comment>
<keyword evidence="3" id="KW-1185">Reference proteome</keyword>
<evidence type="ECO:0000313" key="2">
    <source>
        <dbReference type="EMBL" id="MDQ0360031.1"/>
    </source>
</evidence>
<dbReference type="RefSeq" id="WP_307405615.1">
    <property type="nucleotide sequence ID" value="NZ_JAUSUR010000001.1"/>
</dbReference>
<feature type="transmembrane region" description="Helical" evidence="1">
    <location>
        <begin position="93"/>
        <end position="113"/>
    </location>
</feature>
<protein>
    <recommendedName>
        <fullName evidence="4">NADH dehydrogenase subunit 6</fullName>
    </recommendedName>
</protein>
<keyword evidence="1" id="KW-0472">Membrane</keyword>
<keyword evidence="1" id="KW-0812">Transmembrane</keyword>
<gene>
    <name evidence="2" type="ORF">J2S15_000762</name>
</gene>
<organism evidence="2 3">
    <name type="scientific">Breznakia pachnodae</name>
    <dbReference type="NCBI Taxonomy" id="265178"/>
    <lineage>
        <taxon>Bacteria</taxon>
        <taxon>Bacillati</taxon>
        <taxon>Bacillota</taxon>
        <taxon>Erysipelotrichia</taxon>
        <taxon>Erysipelotrichales</taxon>
        <taxon>Erysipelotrichaceae</taxon>
        <taxon>Breznakia</taxon>
    </lineage>
</organism>
<accession>A0ABU0DZH0</accession>
<feature type="transmembrane region" description="Helical" evidence="1">
    <location>
        <begin position="61"/>
        <end position="81"/>
    </location>
</feature>
<reference evidence="2 3" key="1">
    <citation type="submission" date="2023-07" db="EMBL/GenBank/DDBJ databases">
        <title>Genomic Encyclopedia of Type Strains, Phase IV (KMG-IV): sequencing the most valuable type-strain genomes for metagenomic binning, comparative biology and taxonomic classification.</title>
        <authorList>
            <person name="Goeker M."/>
        </authorList>
    </citation>
    <scope>NUCLEOTIDE SEQUENCE [LARGE SCALE GENOMIC DNA]</scope>
    <source>
        <strain evidence="2 3">DSM 16784</strain>
    </source>
</reference>
<proteinExistence type="predicted"/>
<dbReference type="EMBL" id="JAUSUR010000001">
    <property type="protein sequence ID" value="MDQ0360031.1"/>
    <property type="molecule type" value="Genomic_DNA"/>
</dbReference>